<sequence>MKNVSGALGDVRRQIYARSNTVAPFTLLKGLSLIIDFMQ</sequence>
<name>A0A6J7W5P1_9ZZZZ</name>
<reference evidence="1" key="1">
    <citation type="submission" date="2020-05" db="EMBL/GenBank/DDBJ databases">
        <authorList>
            <person name="Chiriac C."/>
            <person name="Salcher M."/>
            <person name="Ghai R."/>
            <person name="Kavagutti S V."/>
        </authorList>
    </citation>
    <scope>NUCLEOTIDE SEQUENCE</scope>
</reference>
<accession>A0A6J7W5P1</accession>
<dbReference type="EMBL" id="CAFBRZ010000040">
    <property type="protein sequence ID" value="CAB5153389.1"/>
    <property type="molecule type" value="Genomic_DNA"/>
</dbReference>
<evidence type="ECO:0000313" key="1">
    <source>
        <dbReference type="EMBL" id="CAB5153389.1"/>
    </source>
</evidence>
<gene>
    <name evidence="1" type="ORF">UFOPK4444_00807</name>
</gene>
<organism evidence="1">
    <name type="scientific">freshwater metagenome</name>
    <dbReference type="NCBI Taxonomy" id="449393"/>
    <lineage>
        <taxon>unclassified sequences</taxon>
        <taxon>metagenomes</taxon>
        <taxon>ecological metagenomes</taxon>
    </lineage>
</organism>
<proteinExistence type="predicted"/>
<dbReference type="AlphaFoldDB" id="A0A6J7W5P1"/>
<protein>
    <submittedName>
        <fullName evidence="1">Unannotated protein</fullName>
    </submittedName>
</protein>